<dbReference type="InterPro" id="IPR015943">
    <property type="entry name" value="WD40/YVTN_repeat-like_dom_sf"/>
</dbReference>
<proteinExistence type="predicted"/>
<keyword evidence="1 3" id="KW-0853">WD repeat</keyword>
<accession>A0A5C3L7J7</accession>
<protein>
    <submittedName>
        <fullName evidence="5">WD40 repeat-like protein</fullName>
    </submittedName>
</protein>
<evidence type="ECO:0000313" key="5">
    <source>
        <dbReference type="EMBL" id="TFK28632.1"/>
    </source>
</evidence>
<feature type="region of interest" description="Disordered" evidence="4">
    <location>
        <begin position="1"/>
        <end position="34"/>
    </location>
</feature>
<evidence type="ECO:0000256" key="4">
    <source>
        <dbReference type="SAM" id="MobiDB-lite"/>
    </source>
</evidence>
<gene>
    <name evidence="5" type="ORF">FA15DRAFT_633572</name>
</gene>
<organism evidence="5 6">
    <name type="scientific">Coprinopsis marcescibilis</name>
    <name type="common">Agaric fungus</name>
    <name type="synonym">Psathyrella marcescibilis</name>
    <dbReference type="NCBI Taxonomy" id="230819"/>
    <lineage>
        <taxon>Eukaryota</taxon>
        <taxon>Fungi</taxon>
        <taxon>Dikarya</taxon>
        <taxon>Basidiomycota</taxon>
        <taxon>Agaricomycotina</taxon>
        <taxon>Agaricomycetes</taxon>
        <taxon>Agaricomycetidae</taxon>
        <taxon>Agaricales</taxon>
        <taxon>Agaricineae</taxon>
        <taxon>Psathyrellaceae</taxon>
        <taxon>Coprinopsis</taxon>
    </lineage>
</organism>
<keyword evidence="2" id="KW-0677">Repeat</keyword>
<evidence type="ECO:0000256" key="1">
    <source>
        <dbReference type="ARBA" id="ARBA00022574"/>
    </source>
</evidence>
<dbReference type="OrthoDB" id="25131at2759"/>
<sequence>MLPSKAPQLLPSPTYRLSSDMLKSRTESPWSGDTDREDFIPPYVLHIASLPSHYAIATSAPSNTLSILDKHTLDVVQRLGELRSGFRNEREAHEGGITGVKAFENFMGERRNGLLSCGKDGKVVVWDDRAGPGGEGAVKFNALGMNSKPRSVLACDISRDGMLVAAGTELQGDEAAIVYWDPRKPSAPIHQHTATHSDDVTVIAFAPDDVKFRPAPSSRPSTPIAGGSGDVRLILSGSSDGLLSLSNANEDDEDEAMLATANWGCSIAQAGWIGSKGVWAGSDMETFSTWSADLEPRLNFSIREPADHSRPGPPWVTDYLVGCHTSKTGDGKKPSLSVFVGSNEGDVSLISTKNPVAKSKSKKQEVGALAPWTLHSTWSHGHIGIVRSILYDEEKGLVITGGEDAKLRVWKDHTEYKENDADMDMVDENDEQEGGDNDEMMVSPAGSQKTSSNWRKRDLDSDGDDAMDEKEGKRRRND</sequence>
<evidence type="ECO:0000313" key="6">
    <source>
        <dbReference type="Proteomes" id="UP000307440"/>
    </source>
</evidence>
<dbReference type="Proteomes" id="UP000307440">
    <property type="component" value="Unassembled WGS sequence"/>
</dbReference>
<feature type="repeat" description="WD" evidence="3">
    <location>
        <begin position="379"/>
        <end position="411"/>
    </location>
</feature>
<dbReference type="PROSITE" id="PS50082">
    <property type="entry name" value="WD_REPEATS_2"/>
    <property type="match status" value="1"/>
</dbReference>
<evidence type="ECO:0000256" key="3">
    <source>
        <dbReference type="PROSITE-ProRule" id="PRU00221"/>
    </source>
</evidence>
<dbReference type="SMART" id="SM00320">
    <property type="entry name" value="WD40"/>
    <property type="match status" value="4"/>
</dbReference>
<dbReference type="PANTHER" id="PTHR22889">
    <property type="entry name" value="WD REPEAT-CONTAINING PROTEIN 89"/>
    <property type="match status" value="1"/>
</dbReference>
<dbReference type="InterPro" id="IPR001680">
    <property type="entry name" value="WD40_rpt"/>
</dbReference>
<dbReference type="EMBL" id="ML210154">
    <property type="protein sequence ID" value="TFK28632.1"/>
    <property type="molecule type" value="Genomic_DNA"/>
</dbReference>
<dbReference type="InterPro" id="IPR039328">
    <property type="entry name" value="WDR89"/>
</dbReference>
<feature type="region of interest" description="Disordered" evidence="4">
    <location>
        <begin position="419"/>
        <end position="478"/>
    </location>
</feature>
<reference evidence="5 6" key="1">
    <citation type="journal article" date="2019" name="Nat. Ecol. Evol.">
        <title>Megaphylogeny resolves global patterns of mushroom evolution.</title>
        <authorList>
            <person name="Varga T."/>
            <person name="Krizsan K."/>
            <person name="Foldi C."/>
            <person name="Dima B."/>
            <person name="Sanchez-Garcia M."/>
            <person name="Sanchez-Ramirez S."/>
            <person name="Szollosi G.J."/>
            <person name="Szarkandi J.G."/>
            <person name="Papp V."/>
            <person name="Albert L."/>
            <person name="Andreopoulos W."/>
            <person name="Angelini C."/>
            <person name="Antonin V."/>
            <person name="Barry K.W."/>
            <person name="Bougher N.L."/>
            <person name="Buchanan P."/>
            <person name="Buyck B."/>
            <person name="Bense V."/>
            <person name="Catcheside P."/>
            <person name="Chovatia M."/>
            <person name="Cooper J."/>
            <person name="Damon W."/>
            <person name="Desjardin D."/>
            <person name="Finy P."/>
            <person name="Geml J."/>
            <person name="Haridas S."/>
            <person name="Hughes K."/>
            <person name="Justo A."/>
            <person name="Karasinski D."/>
            <person name="Kautmanova I."/>
            <person name="Kiss B."/>
            <person name="Kocsube S."/>
            <person name="Kotiranta H."/>
            <person name="LaButti K.M."/>
            <person name="Lechner B.E."/>
            <person name="Liimatainen K."/>
            <person name="Lipzen A."/>
            <person name="Lukacs Z."/>
            <person name="Mihaltcheva S."/>
            <person name="Morgado L.N."/>
            <person name="Niskanen T."/>
            <person name="Noordeloos M.E."/>
            <person name="Ohm R.A."/>
            <person name="Ortiz-Santana B."/>
            <person name="Ovrebo C."/>
            <person name="Racz N."/>
            <person name="Riley R."/>
            <person name="Savchenko A."/>
            <person name="Shiryaev A."/>
            <person name="Soop K."/>
            <person name="Spirin V."/>
            <person name="Szebenyi C."/>
            <person name="Tomsovsky M."/>
            <person name="Tulloss R.E."/>
            <person name="Uehling J."/>
            <person name="Grigoriev I.V."/>
            <person name="Vagvolgyi C."/>
            <person name="Papp T."/>
            <person name="Martin F.M."/>
            <person name="Miettinen O."/>
            <person name="Hibbett D.S."/>
            <person name="Nagy L.G."/>
        </authorList>
    </citation>
    <scope>NUCLEOTIDE SEQUENCE [LARGE SCALE GENOMIC DNA]</scope>
    <source>
        <strain evidence="5 6">CBS 121175</strain>
    </source>
</reference>
<dbReference type="PROSITE" id="PS50294">
    <property type="entry name" value="WD_REPEATS_REGION"/>
    <property type="match status" value="1"/>
</dbReference>
<dbReference type="AlphaFoldDB" id="A0A5C3L7J7"/>
<feature type="compositionally biased region" description="Acidic residues" evidence="4">
    <location>
        <begin position="421"/>
        <end position="439"/>
    </location>
</feature>
<dbReference type="PANTHER" id="PTHR22889:SF0">
    <property type="entry name" value="WD REPEAT-CONTAINING PROTEIN 89"/>
    <property type="match status" value="1"/>
</dbReference>
<dbReference type="Pfam" id="PF00400">
    <property type="entry name" value="WD40"/>
    <property type="match status" value="2"/>
</dbReference>
<evidence type="ECO:0000256" key="2">
    <source>
        <dbReference type="ARBA" id="ARBA00022737"/>
    </source>
</evidence>
<dbReference type="STRING" id="230819.A0A5C3L7J7"/>
<name>A0A5C3L7J7_COPMA</name>
<dbReference type="Gene3D" id="2.130.10.10">
    <property type="entry name" value="YVTN repeat-like/Quinoprotein amine dehydrogenase"/>
    <property type="match status" value="1"/>
</dbReference>
<dbReference type="InterPro" id="IPR036322">
    <property type="entry name" value="WD40_repeat_dom_sf"/>
</dbReference>
<dbReference type="SUPFAM" id="SSF50978">
    <property type="entry name" value="WD40 repeat-like"/>
    <property type="match status" value="1"/>
</dbReference>
<keyword evidence="6" id="KW-1185">Reference proteome</keyword>